<dbReference type="EMBL" id="GBXM01012084">
    <property type="protein sequence ID" value="JAH96493.1"/>
    <property type="molecule type" value="Transcribed_RNA"/>
</dbReference>
<keyword evidence="1" id="KW-1133">Transmembrane helix</keyword>
<accession>A0A0E9X480</accession>
<organism evidence="2">
    <name type="scientific">Anguilla anguilla</name>
    <name type="common">European freshwater eel</name>
    <name type="synonym">Muraena anguilla</name>
    <dbReference type="NCBI Taxonomy" id="7936"/>
    <lineage>
        <taxon>Eukaryota</taxon>
        <taxon>Metazoa</taxon>
        <taxon>Chordata</taxon>
        <taxon>Craniata</taxon>
        <taxon>Vertebrata</taxon>
        <taxon>Euteleostomi</taxon>
        <taxon>Actinopterygii</taxon>
        <taxon>Neopterygii</taxon>
        <taxon>Teleostei</taxon>
        <taxon>Anguilliformes</taxon>
        <taxon>Anguillidae</taxon>
        <taxon>Anguilla</taxon>
    </lineage>
</organism>
<reference evidence="2" key="1">
    <citation type="submission" date="2014-11" db="EMBL/GenBank/DDBJ databases">
        <authorList>
            <person name="Amaro Gonzalez C."/>
        </authorList>
    </citation>
    <scope>NUCLEOTIDE SEQUENCE</scope>
</reference>
<evidence type="ECO:0000256" key="1">
    <source>
        <dbReference type="SAM" id="Phobius"/>
    </source>
</evidence>
<protein>
    <submittedName>
        <fullName evidence="2">Uncharacterized protein</fullName>
    </submittedName>
</protein>
<name>A0A0E9X480_ANGAN</name>
<feature type="transmembrane region" description="Helical" evidence="1">
    <location>
        <begin position="6"/>
        <end position="32"/>
    </location>
</feature>
<reference evidence="2" key="2">
    <citation type="journal article" date="2015" name="Fish Shellfish Immunol.">
        <title>Early steps in the European eel (Anguilla anguilla)-Vibrio vulnificus interaction in the gills: Role of the RtxA13 toxin.</title>
        <authorList>
            <person name="Callol A."/>
            <person name="Pajuelo D."/>
            <person name="Ebbesson L."/>
            <person name="Teles M."/>
            <person name="MacKenzie S."/>
            <person name="Amaro C."/>
        </authorList>
    </citation>
    <scope>NUCLEOTIDE SEQUENCE</scope>
</reference>
<keyword evidence="1" id="KW-0472">Membrane</keyword>
<evidence type="ECO:0000313" key="2">
    <source>
        <dbReference type="EMBL" id="JAH96493.1"/>
    </source>
</evidence>
<keyword evidence="1" id="KW-0812">Transmembrane</keyword>
<proteinExistence type="predicted"/>
<dbReference type="AlphaFoldDB" id="A0A0E9X480"/>
<sequence length="84" mass="9315">MAPFVFGSNVLCLSVILDYICFFSILYAYVLFVSLGAGSILRILCFSIRFTSLHLCCNDTLGSLSQNSTAVFYSNCNKCYINTI</sequence>